<comment type="caution">
    <text evidence="1">The sequence shown here is derived from an EMBL/GenBank/DDBJ whole genome shotgun (WGS) entry which is preliminary data.</text>
</comment>
<dbReference type="RefSeq" id="WP_229957288.1">
    <property type="nucleotide sequence ID" value="NZ_JAJJWI010000001.1"/>
</dbReference>
<proteinExistence type="predicted"/>
<organism evidence="1 2">
    <name type="scientific">Pontibacter silvestris</name>
    <dbReference type="NCBI Taxonomy" id="2305183"/>
    <lineage>
        <taxon>Bacteria</taxon>
        <taxon>Pseudomonadati</taxon>
        <taxon>Bacteroidota</taxon>
        <taxon>Cytophagia</taxon>
        <taxon>Cytophagales</taxon>
        <taxon>Hymenobacteraceae</taxon>
        <taxon>Pontibacter</taxon>
    </lineage>
</organism>
<evidence type="ECO:0000313" key="1">
    <source>
        <dbReference type="EMBL" id="MFD2069202.1"/>
    </source>
</evidence>
<protein>
    <submittedName>
        <fullName evidence="1">Uncharacterized protein</fullName>
    </submittedName>
</protein>
<dbReference type="EMBL" id="JBHUHV010000058">
    <property type="protein sequence ID" value="MFD2069202.1"/>
    <property type="molecule type" value="Genomic_DNA"/>
</dbReference>
<dbReference type="Proteomes" id="UP001597369">
    <property type="component" value="Unassembled WGS sequence"/>
</dbReference>
<keyword evidence="2" id="KW-1185">Reference proteome</keyword>
<accession>A0ABW4X3K4</accession>
<reference evidence="2" key="1">
    <citation type="journal article" date="2019" name="Int. J. Syst. Evol. Microbiol.">
        <title>The Global Catalogue of Microorganisms (GCM) 10K type strain sequencing project: providing services to taxonomists for standard genome sequencing and annotation.</title>
        <authorList>
            <consortium name="The Broad Institute Genomics Platform"/>
            <consortium name="The Broad Institute Genome Sequencing Center for Infectious Disease"/>
            <person name="Wu L."/>
            <person name="Ma J."/>
        </authorList>
    </citation>
    <scope>NUCLEOTIDE SEQUENCE [LARGE SCALE GENOMIC DNA]</scope>
    <source>
        <strain evidence="2">JCM 16545</strain>
    </source>
</reference>
<sequence>MKKNYLILFVFLCLLPNYLLSQVVDNSVPQELIDTTLSHDKEQLQTAKFYSPFGMNLLSNFVSNISLSSAFNQGENGKVELKYNDNWLTIGLMADQKISSEASEATLLGLQGLSPGTTVGLSLQKLFWRASVSNSSFNNFQKAKESYAARNNIKDPRLLTYQEILSRGNETERKLVRNIMLRSPFFVNVNYAITKTSHTYVSDSTSLLETSREHLAPSFSVSVGMPLNTGEKFNSYLAFGYNYTVSYASGNEVTLISPFGTSGNFISQDIVFGEPVRQSDNIVNVEYRSNIKVATNNDKSVFLGIAPLASYSFDTERLAISLPVYFINGVTDDGKPTGLQGGLRIGYLTSTQSGEFSSLKEGLTTQLIVSVPFDVFGNLKQ</sequence>
<evidence type="ECO:0000313" key="2">
    <source>
        <dbReference type="Proteomes" id="UP001597369"/>
    </source>
</evidence>
<name>A0ABW4X3K4_9BACT</name>
<gene>
    <name evidence="1" type="ORF">ACFSKU_20125</name>
</gene>